<dbReference type="Proteomes" id="UP001172102">
    <property type="component" value="Unassembled WGS sequence"/>
</dbReference>
<reference evidence="1" key="1">
    <citation type="submission" date="2023-06" db="EMBL/GenBank/DDBJ databases">
        <title>Genome-scale phylogeny and comparative genomics of the fungal order Sordariales.</title>
        <authorList>
            <consortium name="Lawrence Berkeley National Laboratory"/>
            <person name="Hensen N."/>
            <person name="Bonometti L."/>
            <person name="Westerberg I."/>
            <person name="Brannstrom I.O."/>
            <person name="Guillou S."/>
            <person name="Cros-Aarteil S."/>
            <person name="Calhoun S."/>
            <person name="Haridas S."/>
            <person name="Kuo A."/>
            <person name="Mondo S."/>
            <person name="Pangilinan J."/>
            <person name="Riley R."/>
            <person name="Labutti K."/>
            <person name="Andreopoulos B."/>
            <person name="Lipzen A."/>
            <person name="Chen C."/>
            <person name="Yanf M."/>
            <person name="Daum C."/>
            <person name="Ng V."/>
            <person name="Clum A."/>
            <person name="Steindorff A."/>
            <person name="Ohm R."/>
            <person name="Martin F."/>
            <person name="Silar P."/>
            <person name="Natvig D."/>
            <person name="Lalanne C."/>
            <person name="Gautier V."/>
            <person name="Ament-Velasquez S.L."/>
            <person name="Kruys A."/>
            <person name="Hutchinson M.I."/>
            <person name="Powell A.J."/>
            <person name="Barry K."/>
            <person name="Miller A.N."/>
            <person name="Grigoriev I.V."/>
            <person name="Debuchy R."/>
            <person name="Gladieux P."/>
            <person name="Thoren M.H."/>
            <person name="Johannesson H."/>
        </authorList>
    </citation>
    <scope>NUCLEOTIDE SEQUENCE</scope>
    <source>
        <strain evidence="1">SMH4607-1</strain>
    </source>
</reference>
<name>A0AA40ASG8_9PEZI</name>
<proteinExistence type="predicted"/>
<evidence type="ECO:0000313" key="1">
    <source>
        <dbReference type="EMBL" id="KAK0721136.1"/>
    </source>
</evidence>
<accession>A0AA40ASG8</accession>
<sequence length="87" mass="9232">MVPSIVVVYAMMTGRFSCLAAMHQRRAGSWWGSTPLNLGLDTLSSAGIEGRRRGGSTNGTPSSTKDILLTAVNEVVFKPVSSANKCM</sequence>
<evidence type="ECO:0000313" key="2">
    <source>
        <dbReference type="Proteomes" id="UP001172102"/>
    </source>
</evidence>
<gene>
    <name evidence="1" type="ORF">B0H67DRAFT_213060</name>
</gene>
<organism evidence="1 2">
    <name type="scientific">Lasiosphaeris hirsuta</name>
    <dbReference type="NCBI Taxonomy" id="260670"/>
    <lineage>
        <taxon>Eukaryota</taxon>
        <taxon>Fungi</taxon>
        <taxon>Dikarya</taxon>
        <taxon>Ascomycota</taxon>
        <taxon>Pezizomycotina</taxon>
        <taxon>Sordariomycetes</taxon>
        <taxon>Sordariomycetidae</taxon>
        <taxon>Sordariales</taxon>
        <taxon>Lasiosphaeriaceae</taxon>
        <taxon>Lasiosphaeris</taxon>
    </lineage>
</organism>
<keyword evidence="2" id="KW-1185">Reference proteome</keyword>
<protein>
    <submittedName>
        <fullName evidence="1">Uncharacterized protein</fullName>
    </submittedName>
</protein>
<dbReference type="EMBL" id="JAUKUA010000003">
    <property type="protein sequence ID" value="KAK0721136.1"/>
    <property type="molecule type" value="Genomic_DNA"/>
</dbReference>
<comment type="caution">
    <text evidence="1">The sequence shown here is derived from an EMBL/GenBank/DDBJ whole genome shotgun (WGS) entry which is preliminary data.</text>
</comment>
<dbReference type="AlphaFoldDB" id="A0AA40ASG8"/>